<name>A0A328AHZ3_9CAUL</name>
<evidence type="ECO:0000256" key="2">
    <source>
        <dbReference type="ARBA" id="ARBA00009765"/>
    </source>
</evidence>
<keyword evidence="14" id="KW-1185">Reference proteome</keyword>
<evidence type="ECO:0000313" key="13">
    <source>
        <dbReference type="EMBL" id="RAK54533.1"/>
    </source>
</evidence>
<protein>
    <submittedName>
        <fullName evidence="13">Magnesium transporter</fullName>
    </submittedName>
</protein>
<dbReference type="GO" id="GO:0015087">
    <property type="term" value="F:cobalt ion transmembrane transporter activity"/>
    <property type="evidence" value="ECO:0007669"/>
    <property type="project" value="TreeGrafter"/>
</dbReference>
<dbReference type="SUPFAM" id="SSF143865">
    <property type="entry name" value="CorA soluble domain-like"/>
    <property type="match status" value="1"/>
</dbReference>
<dbReference type="CDD" id="cd12830">
    <property type="entry name" value="MtCorA-like"/>
    <property type="match status" value="1"/>
</dbReference>
<dbReference type="Gene3D" id="3.30.460.20">
    <property type="entry name" value="CorA soluble domain-like"/>
    <property type="match status" value="1"/>
</dbReference>
<evidence type="ECO:0000313" key="14">
    <source>
        <dbReference type="Proteomes" id="UP000249254"/>
    </source>
</evidence>
<dbReference type="AlphaFoldDB" id="A0A328AHZ3"/>
<dbReference type="Proteomes" id="UP000249254">
    <property type="component" value="Unassembled WGS sequence"/>
</dbReference>
<comment type="catalytic activity">
    <reaction evidence="10">
        <text>Mg(2+)(in) = Mg(2+)(out)</text>
        <dbReference type="Rhea" id="RHEA:29827"/>
        <dbReference type="ChEBI" id="CHEBI:18420"/>
    </reaction>
</comment>
<evidence type="ECO:0000256" key="3">
    <source>
        <dbReference type="ARBA" id="ARBA00022448"/>
    </source>
</evidence>
<evidence type="ECO:0000256" key="8">
    <source>
        <dbReference type="ARBA" id="ARBA00023065"/>
    </source>
</evidence>
<evidence type="ECO:0000256" key="11">
    <source>
        <dbReference type="ARBA" id="ARBA00045497"/>
    </source>
</evidence>
<evidence type="ECO:0000256" key="6">
    <source>
        <dbReference type="ARBA" id="ARBA00022842"/>
    </source>
</evidence>
<dbReference type="InterPro" id="IPR045863">
    <property type="entry name" value="CorA_TM1_TM2"/>
</dbReference>
<feature type="transmembrane region" description="Helical" evidence="12">
    <location>
        <begin position="295"/>
        <end position="315"/>
    </location>
</feature>
<evidence type="ECO:0000256" key="7">
    <source>
        <dbReference type="ARBA" id="ARBA00022989"/>
    </source>
</evidence>
<evidence type="ECO:0000256" key="5">
    <source>
        <dbReference type="ARBA" id="ARBA00022692"/>
    </source>
</evidence>
<dbReference type="PANTHER" id="PTHR46494">
    <property type="entry name" value="CORA FAMILY METAL ION TRANSPORTER (EUROFUNG)"/>
    <property type="match status" value="1"/>
</dbReference>
<evidence type="ECO:0000256" key="12">
    <source>
        <dbReference type="SAM" id="Phobius"/>
    </source>
</evidence>
<reference evidence="14" key="1">
    <citation type="submission" date="2018-05" db="EMBL/GenBank/DDBJ databases">
        <authorList>
            <person name="Li X."/>
        </authorList>
    </citation>
    <scope>NUCLEOTIDE SEQUENCE [LARGE SCALE GENOMIC DNA]</scope>
    <source>
        <strain evidence="14">LX32</strain>
    </source>
</reference>
<dbReference type="GO" id="GO:0015095">
    <property type="term" value="F:magnesium ion transmembrane transporter activity"/>
    <property type="evidence" value="ECO:0007669"/>
    <property type="project" value="TreeGrafter"/>
</dbReference>
<dbReference type="OrthoDB" id="9803416at2"/>
<evidence type="ECO:0000256" key="4">
    <source>
        <dbReference type="ARBA" id="ARBA00022475"/>
    </source>
</evidence>
<comment type="function">
    <text evidence="11">Mediates influx of magnesium ions. Alternates between open and closed states. Activated by low cytoplasmic Mg(2+) levels. Inactive when cytoplasmic Mg(2+) levels are high.</text>
</comment>
<evidence type="ECO:0000256" key="1">
    <source>
        <dbReference type="ARBA" id="ARBA00004651"/>
    </source>
</evidence>
<proteinExistence type="inferred from homology"/>
<organism evidence="13 14">
    <name type="scientific">Phenylobacterium soli</name>
    <dbReference type="NCBI Taxonomy" id="2170551"/>
    <lineage>
        <taxon>Bacteria</taxon>
        <taxon>Pseudomonadati</taxon>
        <taxon>Pseudomonadota</taxon>
        <taxon>Alphaproteobacteria</taxon>
        <taxon>Caulobacterales</taxon>
        <taxon>Caulobacteraceae</taxon>
        <taxon>Phenylobacterium</taxon>
    </lineage>
</organism>
<dbReference type="GO" id="GO:0005886">
    <property type="term" value="C:plasma membrane"/>
    <property type="evidence" value="ECO:0007669"/>
    <property type="project" value="UniProtKB-SubCell"/>
</dbReference>
<accession>A0A328AHZ3</accession>
<keyword evidence="6" id="KW-0460">Magnesium</keyword>
<evidence type="ECO:0000256" key="9">
    <source>
        <dbReference type="ARBA" id="ARBA00023136"/>
    </source>
</evidence>
<keyword evidence="9 12" id="KW-0472">Membrane</keyword>
<evidence type="ECO:0000256" key="10">
    <source>
        <dbReference type="ARBA" id="ARBA00034269"/>
    </source>
</evidence>
<dbReference type="EMBL" id="QFYQ01000001">
    <property type="protein sequence ID" value="RAK54533.1"/>
    <property type="molecule type" value="Genomic_DNA"/>
</dbReference>
<keyword evidence="4" id="KW-1003">Cell membrane</keyword>
<dbReference type="InterPro" id="IPR045861">
    <property type="entry name" value="CorA_cytoplasmic_dom"/>
</dbReference>
<dbReference type="Gene3D" id="1.20.58.340">
    <property type="entry name" value="Magnesium transport protein CorA, transmembrane region"/>
    <property type="match status" value="2"/>
</dbReference>
<dbReference type="GO" id="GO:0050897">
    <property type="term" value="F:cobalt ion binding"/>
    <property type="evidence" value="ECO:0007669"/>
    <property type="project" value="TreeGrafter"/>
</dbReference>
<comment type="caution">
    <text evidence="13">The sequence shown here is derived from an EMBL/GenBank/DDBJ whole genome shotgun (WGS) entry which is preliminary data.</text>
</comment>
<dbReference type="SUPFAM" id="SSF144083">
    <property type="entry name" value="Magnesium transport protein CorA, transmembrane region"/>
    <property type="match status" value="1"/>
</dbReference>
<comment type="subcellular location">
    <subcellularLocation>
        <location evidence="1">Cell membrane</location>
        <topology evidence="1">Multi-pass membrane protein</topology>
    </subcellularLocation>
</comment>
<comment type="similarity">
    <text evidence="2">Belongs to the CorA metal ion transporter (MIT) (TC 1.A.35) family.</text>
</comment>
<keyword evidence="7 12" id="KW-1133">Transmembrane helix</keyword>
<dbReference type="InterPro" id="IPR002523">
    <property type="entry name" value="MgTranspt_CorA/ZnTranspt_ZntB"/>
</dbReference>
<feature type="transmembrane region" description="Helical" evidence="12">
    <location>
        <begin position="264"/>
        <end position="283"/>
    </location>
</feature>
<keyword evidence="5 12" id="KW-0812">Transmembrane</keyword>
<dbReference type="RefSeq" id="WP_111528284.1">
    <property type="nucleotide sequence ID" value="NZ_JBHRSG010000004.1"/>
</dbReference>
<dbReference type="GO" id="GO:0000287">
    <property type="term" value="F:magnesium ion binding"/>
    <property type="evidence" value="ECO:0007669"/>
    <property type="project" value="TreeGrafter"/>
</dbReference>
<keyword evidence="3" id="KW-0813">Transport</keyword>
<sequence length="321" mass="36601">MTVVAAYVYKDGERVREAQLSEQGLALGPGEFVWIGLCDPDMEELRLLATHFHLHPLAVEDALNAHQLPKVEVYGDELFVVARTAELDGDHIHYGETHVFMGVAYIVTVRHGSARAHTALRAQMEAAPALLRHGPDYVLHAVLDFIVDGYQPIVQEIEEEVLQMEARTLDAFLARADIRRIFMLRRQLVRFRRILAPMEEMASRLEHLELPAIDPEVRPYFRDVADHVRRTSSLVDGLRDVLSQVFEVSNLLEQQRQGVITRKLAAWAAILAVPTAIAGIYGMNFEFMPELHWRLGYAYVLGLIVVLCAVLFWRFRKSDWL</sequence>
<dbReference type="Pfam" id="PF01544">
    <property type="entry name" value="CorA"/>
    <property type="match status" value="1"/>
</dbReference>
<gene>
    <name evidence="13" type="ORF">DJ017_08365</name>
</gene>
<dbReference type="PANTHER" id="PTHR46494:SF1">
    <property type="entry name" value="CORA FAMILY METAL ION TRANSPORTER (EUROFUNG)"/>
    <property type="match status" value="1"/>
</dbReference>
<keyword evidence="8" id="KW-0406">Ion transport</keyword>
<dbReference type="FunFam" id="1.20.58.340:FF:000004">
    <property type="entry name" value="Magnesium transport protein CorA"/>
    <property type="match status" value="1"/>
</dbReference>